<dbReference type="RefSeq" id="WP_252664179.1">
    <property type="nucleotide sequence ID" value="NZ_CP098611.1"/>
</dbReference>
<evidence type="ECO:0000259" key="4">
    <source>
        <dbReference type="Pfam" id="PF12770"/>
    </source>
</evidence>
<dbReference type="SUPFAM" id="SSF48452">
    <property type="entry name" value="TPR-like"/>
    <property type="match status" value="1"/>
</dbReference>
<dbReference type="Pfam" id="PF13424">
    <property type="entry name" value="TPR_12"/>
    <property type="match status" value="5"/>
</dbReference>
<organism evidence="5 6">
    <name type="scientific">Phormidium yuhuli AB48</name>
    <dbReference type="NCBI Taxonomy" id="2940671"/>
    <lineage>
        <taxon>Bacteria</taxon>
        <taxon>Bacillati</taxon>
        <taxon>Cyanobacteriota</taxon>
        <taxon>Cyanophyceae</taxon>
        <taxon>Oscillatoriophycideae</taxon>
        <taxon>Oscillatoriales</taxon>
        <taxon>Oscillatoriaceae</taxon>
        <taxon>Phormidium</taxon>
        <taxon>Phormidium yuhuli</taxon>
    </lineage>
</organism>
<evidence type="ECO:0000256" key="1">
    <source>
        <dbReference type="ARBA" id="ARBA00022737"/>
    </source>
</evidence>
<dbReference type="PRINTS" id="PR00381">
    <property type="entry name" value="KINESINLIGHT"/>
</dbReference>
<reference evidence="5" key="1">
    <citation type="submission" date="2022-06" db="EMBL/GenBank/DDBJ databases">
        <title>Genome sequence of Phormidium yuhuli AB48 isolated from an industrial photobioreactor environment.</title>
        <authorList>
            <person name="Qiu Y."/>
            <person name="Noonan A.J.C."/>
            <person name="Dofher K."/>
            <person name="Koch M."/>
            <person name="Kieft B."/>
            <person name="Lin X."/>
            <person name="Ziels R.M."/>
            <person name="Hallam S.J."/>
        </authorList>
    </citation>
    <scope>NUCLEOTIDE SEQUENCE</scope>
    <source>
        <strain evidence="5">AB48</strain>
    </source>
</reference>
<evidence type="ECO:0000313" key="5">
    <source>
        <dbReference type="EMBL" id="USR92104.1"/>
    </source>
</evidence>
<dbReference type="PANTHER" id="PTHR45641">
    <property type="entry name" value="TETRATRICOPEPTIDE REPEAT PROTEIN (AFU_ORTHOLOGUE AFUA_6G03870)"/>
    <property type="match status" value="1"/>
</dbReference>
<dbReference type="InterPro" id="IPR024983">
    <property type="entry name" value="CHAT_dom"/>
</dbReference>
<feature type="repeat" description="TPR" evidence="3">
    <location>
        <begin position="438"/>
        <end position="471"/>
    </location>
</feature>
<keyword evidence="1" id="KW-0677">Repeat</keyword>
<keyword evidence="6" id="KW-1185">Reference proteome</keyword>
<feature type="domain" description="CHAT" evidence="4">
    <location>
        <begin position="757"/>
        <end position="946"/>
    </location>
</feature>
<dbReference type="Pfam" id="PF13374">
    <property type="entry name" value="TPR_10"/>
    <property type="match status" value="2"/>
</dbReference>
<protein>
    <submittedName>
        <fullName evidence="5">Tetratricopeptide repeat protein</fullName>
    </submittedName>
</protein>
<proteinExistence type="predicted"/>
<dbReference type="Pfam" id="PF12770">
    <property type="entry name" value="CHAT"/>
    <property type="match status" value="2"/>
</dbReference>
<dbReference type="PANTHER" id="PTHR45641:SF19">
    <property type="entry name" value="NEPHROCYSTIN-3"/>
    <property type="match status" value="1"/>
</dbReference>
<evidence type="ECO:0000256" key="2">
    <source>
        <dbReference type="ARBA" id="ARBA00022803"/>
    </source>
</evidence>
<dbReference type="InterPro" id="IPR019734">
    <property type="entry name" value="TPR_rpt"/>
</dbReference>
<dbReference type="PROSITE" id="PS50005">
    <property type="entry name" value="TPR"/>
    <property type="match status" value="2"/>
</dbReference>
<dbReference type="SMART" id="SM00028">
    <property type="entry name" value="TPR"/>
    <property type="match status" value="12"/>
</dbReference>
<feature type="domain" description="CHAT" evidence="4">
    <location>
        <begin position="1015"/>
        <end position="1175"/>
    </location>
</feature>
<evidence type="ECO:0000313" key="6">
    <source>
        <dbReference type="Proteomes" id="UP001056708"/>
    </source>
</evidence>
<dbReference type="InterPro" id="IPR011990">
    <property type="entry name" value="TPR-like_helical_dom_sf"/>
</dbReference>
<dbReference type="Proteomes" id="UP001056708">
    <property type="component" value="Chromosome"/>
</dbReference>
<name>A0ABY5ASA7_9CYAN</name>
<feature type="repeat" description="TPR" evidence="3">
    <location>
        <begin position="480"/>
        <end position="513"/>
    </location>
</feature>
<dbReference type="EMBL" id="CP098611">
    <property type="protein sequence ID" value="USR92104.1"/>
    <property type="molecule type" value="Genomic_DNA"/>
</dbReference>
<evidence type="ECO:0000256" key="3">
    <source>
        <dbReference type="PROSITE-ProRule" id="PRU00339"/>
    </source>
</evidence>
<sequence length="1188" mass="133096">MNVVKWLKSLVPGRQANIKAVNEQVVQLYQQGQYAAAIPLAERAVRLARERWGNQHPNVAMNLNNLAQLYYSQGRYGEAQPLYQEALDIIRIALPQNHLKIAIALNNLAGLYSSQGRYGEAQPLYQEALDIIRIALPPNHPKIAITLNNLAGLHSSQGRYGEAQPLYQEALDIIRIALPPNHPQVAIHLDNLAQLYQSQGRYGDAEPLYQEALDIDRIALPPNHPGLATHLNNLAGLYESQGRYGEAEPLYLEALDIIRIALPPNHPELATHLDNLAQLYRSQGCYGEAEPLYQEALNIDRIALPPNHPQLATHLNNLALLYESQGRYGEAEPLYQEALDIIRIALPPNHPQLATHLNNLAQLYSSQRRYGEAQPLYQEASDIIRIALPPNHPQLATHLNNLAQLYSSQRRYGDAEPLYQEALDIIRIALPPNHPNLASALNNLAELYRGQRRYEEAEPLYLEALDIDRITLLPNHPSLTNVLNNLALLYESQGRYGEASEQFQASLESEQQRLRYIFSISSDRERREYLQSNPESYYGFLTLVWQHLADDPQAVGAALDALLRRKALTTAALAAQSAAIYSGRYPEAVQSLFRNWQQCQEKIRDKLFEVIPSLPHESSQQYGQRLKQHREDVSQLYQTAETLEKELAQEIPELQLDQDNINRQLIAAQLPDGSALVEFVRFTRYDFRASKGKQWQEERYLAFVVMAHQPERVRLLDLGEAEPLDTLIQYFRRRFVGPGDHFGLTGSARDIDSSTADSQRLQQILSQPLLKALGEVSHWFLAPDSTLNLLPFQILPQFPHCPSPYLGDTYSISYLSAGRDLLRTNITNRPLKVCPATILADPDYNWDGQKSHATLTPEAKSEIATADLGATLTHLSGFGRAVGTDGFGRRVGELLGVQPYLDKEAVSCHLTDGDCPRILAVATHGFYKTAQKPYLEFVKDLLEAETGRETELFAKHPSLINSRLLDAVEEVAQFYESEIPQVSEKLRNVTPQIEAYIREHPPSRLDEDAEDAMYRGGIALAGANVWNQGLPLSEGMKGVLFAQDVAALDLWGNELSALIACVSGLGEIASGEGVFGLRRAFVVAGSKTLLMSLWSVPARATVYLMERFFHYLNEGLGRAKALSCAQFDVRTVTAGELRRSKLGREILQELKGHYKDEDCPLSRPRYWGAWVLQGDISPLAVELAEGTV</sequence>
<accession>A0ABY5ASA7</accession>
<dbReference type="Gene3D" id="1.25.40.10">
    <property type="entry name" value="Tetratricopeptide repeat domain"/>
    <property type="match status" value="3"/>
</dbReference>
<keyword evidence="2 3" id="KW-0802">TPR repeat</keyword>
<gene>
    <name evidence="5" type="ORF">NEA10_05110</name>
</gene>